<dbReference type="PANTHER" id="PTHR11552">
    <property type="entry name" value="GLUCOSE-METHANOL-CHOLINE GMC OXIDOREDUCTASE"/>
    <property type="match status" value="1"/>
</dbReference>
<comment type="cofactor">
    <cofactor evidence="1 5">
        <name>FAD</name>
        <dbReference type="ChEBI" id="CHEBI:57692"/>
    </cofactor>
</comment>
<dbReference type="GO" id="GO:0050660">
    <property type="term" value="F:flavin adenine dinucleotide binding"/>
    <property type="evidence" value="ECO:0007669"/>
    <property type="project" value="InterPro"/>
</dbReference>
<evidence type="ECO:0000256" key="5">
    <source>
        <dbReference type="PIRSR" id="PIRSR000137-2"/>
    </source>
</evidence>
<dbReference type="InterPro" id="IPR000172">
    <property type="entry name" value="GMC_OxRdtase_N"/>
</dbReference>
<dbReference type="KEGG" id="msto:MSTO_09640"/>
<dbReference type="PROSITE" id="PS00624">
    <property type="entry name" value="GMC_OXRED_2"/>
    <property type="match status" value="1"/>
</dbReference>
<evidence type="ECO:0000256" key="7">
    <source>
        <dbReference type="SAM" id="MobiDB-lite"/>
    </source>
</evidence>
<evidence type="ECO:0000256" key="2">
    <source>
        <dbReference type="ARBA" id="ARBA00010790"/>
    </source>
</evidence>
<keyword evidence="4 5" id="KW-0274">FAD</keyword>
<dbReference type="Pfam" id="PF05199">
    <property type="entry name" value="GMC_oxred_C"/>
    <property type="match status" value="1"/>
</dbReference>
<evidence type="ECO:0000313" key="11">
    <source>
        <dbReference type="Proteomes" id="UP000467130"/>
    </source>
</evidence>
<keyword evidence="11" id="KW-1185">Reference proteome</keyword>
<feature type="domain" description="Glucose-methanol-choline oxidoreductase N-terminal" evidence="8">
    <location>
        <begin position="85"/>
        <end position="108"/>
    </location>
</feature>
<keyword evidence="3 6" id="KW-0285">Flavoprotein</keyword>
<proteinExistence type="inferred from homology"/>
<reference evidence="10 11" key="1">
    <citation type="journal article" date="2019" name="Emerg. Microbes Infect.">
        <title>Comprehensive subspecies identification of 175 nontuberculous mycobacteria species based on 7547 genomic profiles.</title>
        <authorList>
            <person name="Matsumoto Y."/>
            <person name="Kinjo T."/>
            <person name="Motooka D."/>
            <person name="Nabeya D."/>
            <person name="Jung N."/>
            <person name="Uechi K."/>
            <person name="Horii T."/>
            <person name="Iida T."/>
            <person name="Fujita J."/>
            <person name="Nakamura S."/>
        </authorList>
    </citation>
    <scope>NUCLEOTIDE SEQUENCE [LARGE SCALE GENOMIC DNA]</scope>
    <source>
        <strain evidence="10 11">JCM 17783</strain>
    </source>
</reference>
<feature type="binding site" evidence="5">
    <location>
        <position position="227"/>
    </location>
    <ligand>
        <name>FAD</name>
        <dbReference type="ChEBI" id="CHEBI:57692"/>
    </ligand>
</feature>
<dbReference type="InterPro" id="IPR007867">
    <property type="entry name" value="GMC_OxRtase_C"/>
</dbReference>
<evidence type="ECO:0000313" key="10">
    <source>
        <dbReference type="EMBL" id="BBY20759.1"/>
    </source>
</evidence>
<dbReference type="RefSeq" id="WP_163788753.1">
    <property type="nucleotide sequence ID" value="NZ_AP022587.1"/>
</dbReference>
<feature type="binding site" evidence="5">
    <location>
        <begin position="452"/>
        <end position="453"/>
    </location>
    <ligand>
        <name>FAD</name>
        <dbReference type="ChEBI" id="CHEBI:57692"/>
    </ligand>
</feature>
<dbReference type="Proteomes" id="UP000467130">
    <property type="component" value="Chromosome"/>
</dbReference>
<protein>
    <submittedName>
        <fullName evidence="10">Choline dehydrogenase</fullName>
    </submittedName>
</protein>
<dbReference type="InterPro" id="IPR012132">
    <property type="entry name" value="GMC_OxRdtase"/>
</dbReference>
<feature type="binding site" evidence="5">
    <location>
        <position position="87"/>
    </location>
    <ligand>
        <name>FAD</name>
        <dbReference type="ChEBI" id="CHEBI:57692"/>
    </ligand>
</feature>
<evidence type="ECO:0000259" key="8">
    <source>
        <dbReference type="PROSITE" id="PS00623"/>
    </source>
</evidence>
<dbReference type="SUPFAM" id="SSF54373">
    <property type="entry name" value="FAD-linked reductases, C-terminal domain"/>
    <property type="match status" value="1"/>
</dbReference>
<sequence>MDAALGERYDFVVCGAGTSGSVIARRLAEDPDVTVLLLEAGGTDDVPSVTEAEQWPLNLGSERDWGFVSEPEELLRGRSIPFSMGKVLGGGSSINVMIWARGHRSDWDLFAAESGEPAWGYAPVLDLYRQIEDWHGVGEPNYRGTGGLLFVQPAPARHPVTHATLDAARGFGIPTYQSPNGRLMEEARGAAVIDLRSRGGKRQSIFRTYIAPYWDQPNLTVVPNALVTNVTFLGNRATGVEVLHDGVVHRVTAAAEVVLSLGAIQTPKVLMQSGIGDEDELRDAGITVRQHLPGVGQNLQDHYGFDCVWEFPERMQAKVQAEAALFWDSGLDDSNEPDLFACTGPFPKATPECVAKYGLPPNSWVLFGAPTHPNSRGRVRLSGPSPSDPPRIEANALSHPDDLKATISCLETLREIGNSAELRPFVAREVMPGDLAGDELDTYLRNALCTYWHESGTAKMGRDPMSVVDGHLNVYGIENLRIADASIMPRITTANTMAPCVVIGERAAQFIKSSHRL</sequence>
<feature type="region of interest" description="Disordered" evidence="7">
    <location>
        <begin position="375"/>
        <end position="396"/>
    </location>
</feature>
<comment type="similarity">
    <text evidence="2 6">Belongs to the GMC oxidoreductase family.</text>
</comment>
<feature type="binding site" evidence="5">
    <location>
        <position position="342"/>
    </location>
    <ligand>
        <name>substrate</name>
    </ligand>
</feature>
<evidence type="ECO:0000259" key="9">
    <source>
        <dbReference type="PROSITE" id="PS00624"/>
    </source>
</evidence>
<dbReference type="InterPro" id="IPR036188">
    <property type="entry name" value="FAD/NAD-bd_sf"/>
</dbReference>
<dbReference type="SUPFAM" id="SSF51905">
    <property type="entry name" value="FAD/NAD(P)-binding domain"/>
    <property type="match status" value="1"/>
</dbReference>
<dbReference type="PIRSF" id="PIRSF000137">
    <property type="entry name" value="Alcohol_oxidase"/>
    <property type="match status" value="1"/>
</dbReference>
<organism evidence="10 11">
    <name type="scientific">Mycobacterium stomatepiae</name>
    <dbReference type="NCBI Taxonomy" id="470076"/>
    <lineage>
        <taxon>Bacteria</taxon>
        <taxon>Bacillati</taxon>
        <taxon>Actinomycetota</taxon>
        <taxon>Actinomycetes</taxon>
        <taxon>Mycobacteriales</taxon>
        <taxon>Mycobacteriaceae</taxon>
        <taxon>Mycobacterium</taxon>
        <taxon>Mycobacterium simiae complex</taxon>
    </lineage>
</organism>
<evidence type="ECO:0000256" key="1">
    <source>
        <dbReference type="ARBA" id="ARBA00001974"/>
    </source>
</evidence>
<name>A0A7I7Q3D7_9MYCO</name>
<dbReference type="Pfam" id="PF00732">
    <property type="entry name" value="GMC_oxred_N"/>
    <property type="match status" value="1"/>
</dbReference>
<dbReference type="GO" id="GO:0016614">
    <property type="term" value="F:oxidoreductase activity, acting on CH-OH group of donors"/>
    <property type="evidence" value="ECO:0007669"/>
    <property type="project" value="InterPro"/>
</dbReference>
<dbReference type="PANTHER" id="PTHR11552:SF147">
    <property type="entry name" value="CHOLINE DEHYDROGENASE, MITOCHONDRIAL"/>
    <property type="match status" value="1"/>
</dbReference>
<feature type="binding site" evidence="5">
    <location>
        <position position="451"/>
    </location>
    <ligand>
        <name>substrate</name>
    </ligand>
</feature>
<evidence type="ECO:0000256" key="6">
    <source>
        <dbReference type="RuleBase" id="RU003968"/>
    </source>
</evidence>
<evidence type="ECO:0000256" key="3">
    <source>
        <dbReference type="ARBA" id="ARBA00022630"/>
    </source>
</evidence>
<dbReference type="Gene3D" id="3.30.410.40">
    <property type="match status" value="1"/>
</dbReference>
<dbReference type="Gene3D" id="3.50.50.60">
    <property type="entry name" value="FAD/NAD(P)-binding domain"/>
    <property type="match status" value="1"/>
</dbReference>
<feature type="binding site" evidence="5">
    <location>
        <begin position="18"/>
        <end position="19"/>
    </location>
    <ligand>
        <name>FAD</name>
        <dbReference type="ChEBI" id="CHEBI:57692"/>
    </ligand>
</feature>
<feature type="domain" description="Glucose-methanol-choline oxidoreductase N-terminal" evidence="9">
    <location>
        <begin position="262"/>
        <end position="276"/>
    </location>
</feature>
<gene>
    <name evidence="10" type="ORF">MSTO_09640</name>
</gene>
<evidence type="ECO:0000256" key="4">
    <source>
        <dbReference type="ARBA" id="ARBA00022827"/>
    </source>
</evidence>
<dbReference type="EMBL" id="AP022587">
    <property type="protein sequence ID" value="BBY20759.1"/>
    <property type="molecule type" value="Genomic_DNA"/>
</dbReference>
<dbReference type="PROSITE" id="PS00623">
    <property type="entry name" value="GMC_OXRED_1"/>
    <property type="match status" value="1"/>
</dbReference>
<accession>A0A7I7Q3D7</accession>
<dbReference type="AlphaFoldDB" id="A0A7I7Q3D7"/>